<dbReference type="Gene3D" id="3.40.50.150">
    <property type="entry name" value="Vaccinia Virus protein VP39"/>
    <property type="match status" value="1"/>
</dbReference>
<dbReference type="GO" id="GO:0008757">
    <property type="term" value="F:S-adenosylmethionine-dependent methyltransferase activity"/>
    <property type="evidence" value="ECO:0007669"/>
    <property type="project" value="UniProtKB-ARBA"/>
</dbReference>
<dbReference type="Pfam" id="PF10294">
    <property type="entry name" value="Methyltransf_16"/>
    <property type="match status" value="1"/>
</dbReference>
<dbReference type="STRING" id="40998.A0A2P8A1H5"/>
<keyword evidence="3" id="KW-1185">Reference proteome</keyword>
<dbReference type="PANTHER" id="PTHR14614:SF156">
    <property type="entry name" value="PROTEIN-LYSINE N-METHYLTRANSFERASE EFM2"/>
    <property type="match status" value="1"/>
</dbReference>
<protein>
    <submittedName>
        <fullName evidence="2">Protein-lysine N-methyltransferase rrg1</fullName>
    </submittedName>
</protein>
<feature type="compositionally biased region" description="Low complexity" evidence="1">
    <location>
        <begin position="1"/>
        <end position="13"/>
    </location>
</feature>
<keyword evidence="2" id="KW-0489">Methyltransferase</keyword>
<dbReference type="AlphaFoldDB" id="A0A2P8A1H5"/>
<dbReference type="OrthoDB" id="433955at2759"/>
<evidence type="ECO:0000313" key="3">
    <source>
        <dbReference type="Proteomes" id="UP000243723"/>
    </source>
</evidence>
<dbReference type="SUPFAM" id="SSF53335">
    <property type="entry name" value="S-adenosyl-L-methionine-dependent methyltransferases"/>
    <property type="match status" value="1"/>
</dbReference>
<organism evidence="2 3">
    <name type="scientific">Elsinoe australis</name>
    <dbReference type="NCBI Taxonomy" id="40998"/>
    <lineage>
        <taxon>Eukaryota</taxon>
        <taxon>Fungi</taxon>
        <taxon>Dikarya</taxon>
        <taxon>Ascomycota</taxon>
        <taxon>Pezizomycotina</taxon>
        <taxon>Dothideomycetes</taxon>
        <taxon>Dothideomycetidae</taxon>
        <taxon>Myriangiales</taxon>
        <taxon>Elsinoaceae</taxon>
        <taxon>Elsinoe</taxon>
    </lineage>
</organism>
<evidence type="ECO:0000256" key="1">
    <source>
        <dbReference type="SAM" id="MobiDB-lite"/>
    </source>
</evidence>
<dbReference type="PANTHER" id="PTHR14614">
    <property type="entry name" value="HEPATOCELLULAR CARCINOMA-ASSOCIATED ANTIGEN"/>
    <property type="match status" value="1"/>
</dbReference>
<sequence>MSIPSAPSTTITTVQVPDSTPKAKKTLPVRQFHIPRSSDPSDILAIQITEPALRADNLVLETWASSSILAAELRNLPITFPATADFPPPSSSPASTASAIPILELGAGTGLVGLAASLVYAQPVVLTDLPPIVPGLQANIAINAALLSPSAPVSAGVLDWTAPSTLTVHTPDDAQPATATQTYDVQQSKAHVILAADTLYSEEHPELLSRTVGTWLARDPEARFVMGTALRVAYLDELRELWGKLEGVGLECVREGKGMASEVDFDDERLVEWSFWRWRGDVLQAKEGR</sequence>
<dbReference type="GO" id="GO:0005829">
    <property type="term" value="C:cytosol"/>
    <property type="evidence" value="ECO:0007669"/>
    <property type="project" value="TreeGrafter"/>
</dbReference>
<dbReference type="EMBL" id="NHZQ01000083">
    <property type="protein sequence ID" value="PSK54314.1"/>
    <property type="molecule type" value="Genomic_DNA"/>
</dbReference>
<accession>A0A2P8A1H5</accession>
<keyword evidence="2" id="KW-0808">Transferase</keyword>
<comment type="caution">
    <text evidence="2">The sequence shown here is derived from an EMBL/GenBank/DDBJ whole genome shotgun (WGS) entry which is preliminary data.</text>
</comment>
<gene>
    <name evidence="2" type="ORF">B9Z65_3433</name>
</gene>
<dbReference type="GO" id="GO:0032259">
    <property type="term" value="P:methylation"/>
    <property type="evidence" value="ECO:0007669"/>
    <property type="project" value="UniProtKB-KW"/>
</dbReference>
<name>A0A2P8A1H5_9PEZI</name>
<dbReference type="InterPro" id="IPR019410">
    <property type="entry name" value="Methyltransf_16"/>
</dbReference>
<dbReference type="InterPro" id="IPR029063">
    <property type="entry name" value="SAM-dependent_MTases_sf"/>
</dbReference>
<feature type="region of interest" description="Disordered" evidence="1">
    <location>
        <begin position="1"/>
        <end position="22"/>
    </location>
</feature>
<proteinExistence type="predicted"/>
<evidence type="ECO:0000313" key="2">
    <source>
        <dbReference type="EMBL" id="PSK54314.1"/>
    </source>
</evidence>
<dbReference type="Proteomes" id="UP000243723">
    <property type="component" value="Unassembled WGS sequence"/>
</dbReference>
<reference evidence="2 3" key="1">
    <citation type="submission" date="2017-05" db="EMBL/GenBank/DDBJ databases">
        <title>Draft genome sequence of Elsinoe australis.</title>
        <authorList>
            <person name="Cheng Q."/>
        </authorList>
    </citation>
    <scope>NUCLEOTIDE SEQUENCE [LARGE SCALE GENOMIC DNA]</scope>
    <source>
        <strain evidence="2 3">NL1</strain>
    </source>
</reference>